<dbReference type="Proteomes" id="UP000010472">
    <property type="component" value="Chromosome"/>
</dbReference>
<evidence type="ECO:0000259" key="3">
    <source>
        <dbReference type="SMART" id="SM00244"/>
    </source>
</evidence>
<feature type="compositionally biased region" description="Basic and acidic residues" evidence="2">
    <location>
        <begin position="247"/>
        <end position="256"/>
    </location>
</feature>
<dbReference type="PANTHER" id="PTHR23222">
    <property type="entry name" value="PROHIBITIN"/>
    <property type="match status" value="1"/>
</dbReference>
<dbReference type="InterPro" id="IPR036013">
    <property type="entry name" value="Band_7/SPFH_dom_sf"/>
</dbReference>
<dbReference type="eggNOG" id="COG0330">
    <property type="taxonomic scope" value="Bacteria"/>
</dbReference>
<dbReference type="PANTHER" id="PTHR23222:SF0">
    <property type="entry name" value="PROHIBITIN 1"/>
    <property type="match status" value="1"/>
</dbReference>
<dbReference type="OrthoDB" id="581469at2"/>
<evidence type="ECO:0000313" key="6">
    <source>
        <dbReference type="Proteomes" id="UP000010472"/>
    </source>
</evidence>
<evidence type="ECO:0000256" key="2">
    <source>
        <dbReference type="SAM" id="MobiDB-lite"/>
    </source>
</evidence>
<dbReference type="CDD" id="cd03401">
    <property type="entry name" value="SPFH_prohibitin"/>
    <property type="match status" value="1"/>
</dbReference>
<evidence type="ECO:0000313" key="4">
    <source>
        <dbReference type="EMBL" id="AFZ11295.1"/>
    </source>
</evidence>
<dbReference type="HOGENOM" id="CLU_047969_1_2_3"/>
<dbReference type="SMART" id="SM00244">
    <property type="entry name" value="PHB"/>
    <property type="match status" value="1"/>
</dbReference>
<sequence length="256" mass="28022">MYGLISAIAVGLVIIFCSITTVNSGQLGIKSTFGVVVPTPLQPGLHLITPLVSRVDRLSVQTVAIPEEFSSLTRDSQKMKVTATTTLRLNPRNASEAYANVGRSNQIIINTILQPALHAAVKQVISQYDMTYIIENQGEISKAIVDQLNNNLGTSSYVDLLKVDVTGFVLDENVQQAIEQKQIAKQELERKETELQTAKLEAQRLQSLQTSLTPQILMNKAIEKWDGHSLTAPTSNSSLNTFVQAQKEAKSDTTSK</sequence>
<dbReference type="KEGG" id="cep:Cri9333_0311"/>
<feature type="coiled-coil region" evidence="1">
    <location>
        <begin position="171"/>
        <end position="208"/>
    </location>
</feature>
<dbReference type="Gene3D" id="3.30.479.30">
    <property type="entry name" value="Band 7 domain"/>
    <property type="match status" value="1"/>
</dbReference>
<feature type="compositionally biased region" description="Polar residues" evidence="2">
    <location>
        <begin position="233"/>
        <end position="244"/>
    </location>
</feature>
<accession>K9VWT5</accession>
<evidence type="ECO:0000313" key="5">
    <source>
        <dbReference type="EMBL" id="AFZ11610.1"/>
    </source>
</evidence>
<gene>
    <name evidence="4" type="ORF">Cri9333_0311</name>
    <name evidence="5" type="ORF">Cri9333_0675</name>
</gene>
<organism evidence="5 6">
    <name type="scientific">Crinalium epipsammum PCC 9333</name>
    <dbReference type="NCBI Taxonomy" id="1173022"/>
    <lineage>
        <taxon>Bacteria</taxon>
        <taxon>Bacillati</taxon>
        <taxon>Cyanobacteriota</taxon>
        <taxon>Cyanophyceae</taxon>
        <taxon>Gomontiellales</taxon>
        <taxon>Gomontiellaceae</taxon>
        <taxon>Crinalium</taxon>
    </lineage>
</organism>
<dbReference type="EMBL" id="CP003620">
    <property type="protein sequence ID" value="AFZ11295.1"/>
    <property type="molecule type" value="Genomic_DNA"/>
</dbReference>
<protein>
    <submittedName>
        <fullName evidence="5">SPFH domain, Band 7 family protein</fullName>
    </submittedName>
</protein>
<dbReference type="KEGG" id="cep:Cri9333_0675"/>
<dbReference type="GO" id="GO:0016020">
    <property type="term" value="C:membrane"/>
    <property type="evidence" value="ECO:0007669"/>
    <property type="project" value="InterPro"/>
</dbReference>
<keyword evidence="1" id="KW-0175">Coiled coil</keyword>
<feature type="region of interest" description="Disordered" evidence="2">
    <location>
        <begin position="233"/>
        <end position="256"/>
    </location>
</feature>
<dbReference type="SUPFAM" id="SSF117892">
    <property type="entry name" value="Band 7/SPFH domain"/>
    <property type="match status" value="1"/>
</dbReference>
<dbReference type="Pfam" id="PF01145">
    <property type="entry name" value="Band_7"/>
    <property type="match status" value="1"/>
</dbReference>
<keyword evidence="6" id="KW-1185">Reference proteome</keyword>
<dbReference type="STRING" id="1173022.Cri9333_0311"/>
<dbReference type="EMBL" id="CP003620">
    <property type="protein sequence ID" value="AFZ11610.1"/>
    <property type="molecule type" value="Genomic_DNA"/>
</dbReference>
<name>K9VWT5_9CYAN</name>
<dbReference type="InterPro" id="IPR000163">
    <property type="entry name" value="Prohibitin"/>
</dbReference>
<dbReference type="InterPro" id="IPR001107">
    <property type="entry name" value="Band_7"/>
</dbReference>
<reference evidence="5 6" key="1">
    <citation type="submission" date="2012-06" db="EMBL/GenBank/DDBJ databases">
        <title>Finished chromosome of genome of Crinalium epipsammum PCC 9333.</title>
        <authorList>
            <consortium name="US DOE Joint Genome Institute"/>
            <person name="Gugger M."/>
            <person name="Coursin T."/>
            <person name="Rippka R."/>
            <person name="Tandeau De Marsac N."/>
            <person name="Huntemann M."/>
            <person name="Wei C.-L."/>
            <person name="Han J."/>
            <person name="Detter J.C."/>
            <person name="Han C."/>
            <person name="Tapia R."/>
            <person name="Davenport K."/>
            <person name="Daligault H."/>
            <person name="Erkkila T."/>
            <person name="Gu W."/>
            <person name="Munk A.C.C."/>
            <person name="Teshima H."/>
            <person name="Xu Y."/>
            <person name="Chain P."/>
            <person name="Chen A."/>
            <person name="Krypides N."/>
            <person name="Mavromatis K."/>
            <person name="Markowitz V."/>
            <person name="Szeto E."/>
            <person name="Ivanova N."/>
            <person name="Mikhailova N."/>
            <person name="Ovchinnikova G."/>
            <person name="Pagani I."/>
            <person name="Pati A."/>
            <person name="Goodwin L."/>
            <person name="Peters L."/>
            <person name="Pitluck S."/>
            <person name="Woyke T."/>
            <person name="Kerfeld C."/>
        </authorList>
    </citation>
    <scope>NUCLEOTIDE SEQUENCE [LARGE SCALE GENOMIC DNA]</scope>
    <source>
        <strain evidence="5 6">PCC 9333</strain>
    </source>
</reference>
<dbReference type="RefSeq" id="WP_015201437.1">
    <property type="nucleotide sequence ID" value="NC_019753.1"/>
</dbReference>
<dbReference type="AlphaFoldDB" id="K9VWT5"/>
<evidence type="ECO:0000256" key="1">
    <source>
        <dbReference type="SAM" id="Coils"/>
    </source>
</evidence>
<feature type="domain" description="Band 7" evidence="3">
    <location>
        <begin position="17"/>
        <end position="182"/>
    </location>
</feature>
<proteinExistence type="predicted"/>